<keyword evidence="2" id="KW-0808">Transferase</keyword>
<dbReference type="SUPFAM" id="SSF55729">
    <property type="entry name" value="Acyl-CoA N-acyltransferases (Nat)"/>
    <property type="match status" value="2"/>
</dbReference>
<dbReference type="InterPro" id="IPR050276">
    <property type="entry name" value="MshD_Acetyltransferase"/>
</dbReference>
<dbReference type="CDD" id="cd04301">
    <property type="entry name" value="NAT_SF"/>
    <property type="match status" value="1"/>
</dbReference>
<dbReference type="GO" id="GO:0016747">
    <property type="term" value="F:acyltransferase activity, transferring groups other than amino-acyl groups"/>
    <property type="evidence" value="ECO:0007669"/>
    <property type="project" value="InterPro"/>
</dbReference>
<comment type="caution">
    <text evidence="2">The sequence shown here is derived from an EMBL/GenBank/DDBJ whole genome shotgun (WGS) entry which is preliminary data.</text>
</comment>
<organism evidence="2 3">
    <name type="scientific">Flavobacterium humi</name>
    <dbReference type="NCBI Taxonomy" id="2562683"/>
    <lineage>
        <taxon>Bacteria</taxon>
        <taxon>Pseudomonadati</taxon>
        <taxon>Bacteroidota</taxon>
        <taxon>Flavobacteriia</taxon>
        <taxon>Flavobacteriales</taxon>
        <taxon>Flavobacteriaceae</taxon>
        <taxon>Flavobacterium</taxon>
    </lineage>
</organism>
<protein>
    <submittedName>
        <fullName evidence="2">GNAT family N-acetyltransferase</fullName>
    </submittedName>
</protein>
<evidence type="ECO:0000313" key="2">
    <source>
        <dbReference type="EMBL" id="TGD56735.1"/>
    </source>
</evidence>
<name>A0A4Z0L6X4_9FLAO</name>
<dbReference type="InterPro" id="IPR000182">
    <property type="entry name" value="GNAT_dom"/>
</dbReference>
<feature type="domain" description="N-acetyltransferase" evidence="1">
    <location>
        <begin position="1"/>
        <end position="161"/>
    </location>
</feature>
<feature type="domain" description="N-acetyltransferase" evidence="1">
    <location>
        <begin position="153"/>
        <end position="278"/>
    </location>
</feature>
<dbReference type="Gene3D" id="3.40.630.30">
    <property type="match status" value="2"/>
</dbReference>
<dbReference type="PROSITE" id="PS51186">
    <property type="entry name" value="GNAT"/>
    <property type="match status" value="2"/>
</dbReference>
<evidence type="ECO:0000259" key="1">
    <source>
        <dbReference type="PROSITE" id="PS51186"/>
    </source>
</evidence>
<reference evidence="2 3" key="1">
    <citation type="submission" date="2019-04" db="EMBL/GenBank/DDBJ databases">
        <title>Flavobacterium sp. strain DS2-A Genome sequencing and assembly.</title>
        <authorList>
            <person name="Kim I."/>
        </authorList>
    </citation>
    <scope>NUCLEOTIDE SEQUENCE [LARGE SCALE GENOMIC DNA]</scope>
    <source>
        <strain evidence="2 3">DS2-A</strain>
    </source>
</reference>
<dbReference type="RefSeq" id="WP_135527508.1">
    <property type="nucleotide sequence ID" value="NZ_SRLH01000009.1"/>
</dbReference>
<accession>A0A4Z0L6X4</accession>
<evidence type="ECO:0000313" key="3">
    <source>
        <dbReference type="Proteomes" id="UP000297407"/>
    </source>
</evidence>
<gene>
    <name evidence="2" type="ORF">E4635_14935</name>
</gene>
<dbReference type="Pfam" id="PF00583">
    <property type="entry name" value="Acetyltransf_1"/>
    <property type="match status" value="2"/>
</dbReference>
<keyword evidence="3" id="KW-1185">Reference proteome</keyword>
<proteinExistence type="predicted"/>
<sequence length="278" mass="31245">MIIRTLENTSTDQILDAFNLSFSDYLVPVRLSEEQFVNKIKSDSIDLSLSAGAFEGNDLIGFILHGKDTVNGENKAYNAGTGVIPNRRGNNITGKLYDFIIPQLKNKGISQIQLEVLTENHVAKHTYHKLGFRTNRELDCYKGNVSKKVKDSAVIKPLKGYDWDLLQSFWDCEPSWQNSVTAVENLFGANISIGIYDGEDLMGYLIFNPVTKRIHQLAVDRKRRKEGLGKQLLNYVLTEESVPVTVINVDKKAVGAEAFLKTSGFDIFISQYEMTLDI</sequence>
<dbReference type="InterPro" id="IPR016181">
    <property type="entry name" value="Acyl_CoA_acyltransferase"/>
</dbReference>
<dbReference type="EMBL" id="SRLH01000009">
    <property type="protein sequence ID" value="TGD56735.1"/>
    <property type="molecule type" value="Genomic_DNA"/>
</dbReference>
<dbReference type="Proteomes" id="UP000297407">
    <property type="component" value="Unassembled WGS sequence"/>
</dbReference>
<dbReference type="AlphaFoldDB" id="A0A4Z0L6X4"/>
<dbReference type="OrthoDB" id="4228396at2"/>
<dbReference type="PANTHER" id="PTHR43617">
    <property type="entry name" value="L-AMINO ACID N-ACETYLTRANSFERASE"/>
    <property type="match status" value="1"/>
</dbReference>